<sequence length="100" mass="12006">MENTEKEEVYDEAKTFLEEVKKMIHKAMQVNKKVEYKSDDLLILSLKDDLHGVFEVYNLDSDDFPQPRLLYIGDKQLRRSYLLNLIHKEENRALLKEKYN</sequence>
<name>A0A0F8X8T2_9ZZZZ</name>
<reference evidence="1" key="1">
    <citation type="journal article" date="2015" name="Nature">
        <title>Complex archaea that bridge the gap between prokaryotes and eukaryotes.</title>
        <authorList>
            <person name="Spang A."/>
            <person name="Saw J.H."/>
            <person name="Jorgensen S.L."/>
            <person name="Zaremba-Niedzwiedzka K."/>
            <person name="Martijn J."/>
            <person name="Lind A.E."/>
            <person name="van Eijk R."/>
            <person name="Schleper C."/>
            <person name="Guy L."/>
            <person name="Ettema T.J."/>
        </authorList>
    </citation>
    <scope>NUCLEOTIDE SEQUENCE</scope>
</reference>
<dbReference type="EMBL" id="LAZR01060653">
    <property type="protein sequence ID" value="KKK65238.1"/>
    <property type="molecule type" value="Genomic_DNA"/>
</dbReference>
<gene>
    <name evidence="1" type="ORF">LCGC14_2976160</name>
</gene>
<dbReference type="AlphaFoldDB" id="A0A0F8X8T2"/>
<accession>A0A0F8X8T2</accession>
<organism evidence="1">
    <name type="scientific">marine sediment metagenome</name>
    <dbReference type="NCBI Taxonomy" id="412755"/>
    <lineage>
        <taxon>unclassified sequences</taxon>
        <taxon>metagenomes</taxon>
        <taxon>ecological metagenomes</taxon>
    </lineage>
</organism>
<evidence type="ECO:0000313" key="1">
    <source>
        <dbReference type="EMBL" id="KKK65238.1"/>
    </source>
</evidence>
<proteinExistence type="predicted"/>
<comment type="caution">
    <text evidence="1">The sequence shown here is derived from an EMBL/GenBank/DDBJ whole genome shotgun (WGS) entry which is preliminary data.</text>
</comment>
<protein>
    <submittedName>
        <fullName evidence="1">Uncharacterized protein</fullName>
    </submittedName>
</protein>